<dbReference type="Pfam" id="PF10502">
    <property type="entry name" value="Peptidase_S26"/>
    <property type="match status" value="1"/>
</dbReference>
<keyword evidence="7" id="KW-0472">Membrane</keyword>
<dbReference type="GO" id="GO:0004252">
    <property type="term" value="F:serine-type endopeptidase activity"/>
    <property type="evidence" value="ECO:0007669"/>
    <property type="project" value="InterPro"/>
</dbReference>
<dbReference type="FunFam" id="2.10.109.10:FF:000004">
    <property type="entry name" value="Signal peptidase I"/>
    <property type="match status" value="1"/>
</dbReference>
<dbReference type="PROSITE" id="PS00761">
    <property type="entry name" value="SPASE_I_3"/>
    <property type="match status" value="1"/>
</dbReference>
<protein>
    <recommendedName>
        <fullName evidence="3 7">Signal peptidase I</fullName>
        <ecNumber evidence="3 7">3.4.21.89</ecNumber>
    </recommendedName>
</protein>
<dbReference type="CDD" id="cd06530">
    <property type="entry name" value="S26_SPase_I"/>
    <property type="match status" value="1"/>
</dbReference>
<dbReference type="EMBL" id="JAGIYQ010000009">
    <property type="protein sequence ID" value="MBP0726259.1"/>
    <property type="molecule type" value="Genomic_DNA"/>
</dbReference>
<feature type="active site" evidence="6">
    <location>
        <position position="39"/>
    </location>
</feature>
<evidence type="ECO:0000256" key="2">
    <source>
        <dbReference type="ARBA" id="ARBA00004401"/>
    </source>
</evidence>
<dbReference type="GO" id="GO:0009003">
    <property type="term" value="F:signal peptidase activity"/>
    <property type="evidence" value="ECO:0007669"/>
    <property type="project" value="UniProtKB-EC"/>
</dbReference>
<sequence length="183" mass="20700">MKESNGGVWDIIKTVFIALVLALGIRTFLFTPVLVDGVSMMPTLKDHSRMIVNKIVYKIHQPDRFDIVVFHATPTKDYIKRVIGLPGDTVEYKNDVLYINGKPYKEPYLNEFKKETTDGPLTEDFNLEEVIGRKTVPKGEVFVLGDNRRVSKDSRIIGAVPMDKILGKASVVFWPFSEAKIAK</sequence>
<evidence type="ECO:0000256" key="1">
    <source>
        <dbReference type="ARBA" id="ARBA00000677"/>
    </source>
</evidence>
<dbReference type="GO" id="GO:0005886">
    <property type="term" value="C:plasma membrane"/>
    <property type="evidence" value="ECO:0007669"/>
    <property type="project" value="UniProtKB-SubCell"/>
</dbReference>
<dbReference type="InterPro" id="IPR019756">
    <property type="entry name" value="Pept_S26A_signal_pept_1_Ser-AS"/>
</dbReference>
<dbReference type="PROSITE" id="PS00760">
    <property type="entry name" value="SPASE_I_2"/>
    <property type="match status" value="1"/>
</dbReference>
<dbReference type="Proteomes" id="UP000682134">
    <property type="component" value="Unassembled WGS sequence"/>
</dbReference>
<evidence type="ECO:0000313" key="10">
    <source>
        <dbReference type="EMBL" id="MBP0726259.1"/>
    </source>
</evidence>
<comment type="caution">
    <text evidence="10">The sequence shown here is derived from an EMBL/GenBank/DDBJ whole genome shotgun (WGS) entry which is preliminary data.</text>
</comment>
<evidence type="ECO:0000259" key="9">
    <source>
        <dbReference type="Pfam" id="PF10502"/>
    </source>
</evidence>
<dbReference type="InterPro" id="IPR019757">
    <property type="entry name" value="Pept_S26A_signal_pept_1_Lys-AS"/>
</dbReference>
<feature type="transmembrane region" description="Helical" evidence="7">
    <location>
        <begin position="12"/>
        <end position="35"/>
    </location>
</feature>
<organism evidence="10 11">
    <name type="scientific">Gottfriedia endophytica</name>
    <dbReference type="NCBI Taxonomy" id="2820819"/>
    <lineage>
        <taxon>Bacteria</taxon>
        <taxon>Bacillati</taxon>
        <taxon>Bacillota</taxon>
        <taxon>Bacilli</taxon>
        <taxon>Bacillales</taxon>
        <taxon>Bacillaceae</taxon>
        <taxon>Gottfriedia</taxon>
    </lineage>
</organism>
<dbReference type="InterPro" id="IPR019758">
    <property type="entry name" value="Pept_S26A_signal_pept_1_CS"/>
</dbReference>
<name>A0A940SKQ2_9BACI</name>
<evidence type="ECO:0000256" key="3">
    <source>
        <dbReference type="ARBA" id="ARBA00013208"/>
    </source>
</evidence>
<dbReference type="SUPFAM" id="SSF51306">
    <property type="entry name" value="LexA/Signal peptidase"/>
    <property type="match status" value="1"/>
</dbReference>
<dbReference type="PRINTS" id="PR00727">
    <property type="entry name" value="LEADERPTASE"/>
</dbReference>
<keyword evidence="11" id="KW-1185">Reference proteome</keyword>
<dbReference type="EC" id="3.4.21.89" evidence="3 7"/>
<keyword evidence="7" id="KW-1133">Transmembrane helix</keyword>
<dbReference type="GO" id="GO:0006465">
    <property type="term" value="P:signal peptide processing"/>
    <property type="evidence" value="ECO:0007669"/>
    <property type="project" value="InterPro"/>
</dbReference>
<dbReference type="PANTHER" id="PTHR43390:SF8">
    <property type="entry name" value="SIGNAL PEPTIDASE I"/>
    <property type="match status" value="1"/>
</dbReference>
<dbReference type="Gene3D" id="2.10.109.10">
    <property type="entry name" value="Umud Fragment, subunit A"/>
    <property type="match status" value="1"/>
</dbReference>
<dbReference type="PROSITE" id="PS00501">
    <property type="entry name" value="SPASE_I_1"/>
    <property type="match status" value="1"/>
</dbReference>
<dbReference type="InterPro" id="IPR000223">
    <property type="entry name" value="Pept_S26A_signal_pept_1"/>
</dbReference>
<feature type="domain" description="Peptidase S26" evidence="9">
    <location>
        <begin position="9"/>
        <end position="174"/>
    </location>
</feature>
<evidence type="ECO:0000256" key="6">
    <source>
        <dbReference type="PIRSR" id="PIRSR600223-1"/>
    </source>
</evidence>
<dbReference type="NCBIfam" id="TIGR02227">
    <property type="entry name" value="sigpep_I_bact"/>
    <property type="match status" value="1"/>
</dbReference>
<comment type="similarity">
    <text evidence="8">Belongs to the peptidase S26 family.</text>
</comment>
<evidence type="ECO:0000256" key="8">
    <source>
        <dbReference type="RuleBase" id="RU362042"/>
    </source>
</evidence>
<comment type="subcellular location">
    <subcellularLocation>
        <location evidence="2">Cell membrane</location>
        <topology evidence="2">Single-pass type II membrane protein</topology>
    </subcellularLocation>
    <subcellularLocation>
        <location evidence="8">Membrane</location>
        <topology evidence="8">Single-pass type II membrane protein</topology>
    </subcellularLocation>
</comment>
<accession>A0A940SKQ2</accession>
<keyword evidence="4 7" id="KW-0645">Protease</keyword>
<gene>
    <name evidence="10" type="primary">lepB</name>
    <name evidence="10" type="ORF">J5Y03_13830</name>
</gene>
<comment type="catalytic activity">
    <reaction evidence="1 7">
        <text>Cleavage of hydrophobic, N-terminal signal or leader sequences from secreted and periplasmic proteins.</text>
        <dbReference type="EC" id="3.4.21.89"/>
    </reaction>
</comment>
<reference evidence="10" key="1">
    <citation type="submission" date="2021-04" db="EMBL/GenBank/DDBJ databases">
        <title>Genome seq and assembly of Bacillus sp.</title>
        <authorList>
            <person name="Chhetri G."/>
        </authorList>
    </citation>
    <scope>NUCLEOTIDE SEQUENCE</scope>
    <source>
        <strain evidence="10">RG28</strain>
    </source>
</reference>
<dbReference type="AlphaFoldDB" id="A0A940SKQ2"/>
<evidence type="ECO:0000256" key="7">
    <source>
        <dbReference type="RuleBase" id="RU003993"/>
    </source>
</evidence>
<dbReference type="PANTHER" id="PTHR43390">
    <property type="entry name" value="SIGNAL PEPTIDASE I"/>
    <property type="match status" value="1"/>
</dbReference>
<evidence type="ECO:0000313" key="11">
    <source>
        <dbReference type="Proteomes" id="UP000682134"/>
    </source>
</evidence>
<keyword evidence="7" id="KW-0812">Transmembrane</keyword>
<dbReference type="InterPro" id="IPR036286">
    <property type="entry name" value="LexA/Signal_pep-like_sf"/>
</dbReference>
<proteinExistence type="inferred from homology"/>
<feature type="active site" evidence="6">
    <location>
        <position position="80"/>
    </location>
</feature>
<dbReference type="InterPro" id="IPR019533">
    <property type="entry name" value="Peptidase_S26"/>
</dbReference>
<evidence type="ECO:0000256" key="4">
    <source>
        <dbReference type="ARBA" id="ARBA00022670"/>
    </source>
</evidence>
<keyword evidence="5 7" id="KW-0378">Hydrolase</keyword>
<evidence type="ECO:0000256" key="5">
    <source>
        <dbReference type="ARBA" id="ARBA00022801"/>
    </source>
</evidence>